<dbReference type="EMBL" id="JAXIOK010000009">
    <property type="protein sequence ID" value="KAK4762067.1"/>
    <property type="molecule type" value="Genomic_DNA"/>
</dbReference>
<dbReference type="SMART" id="SM00184">
    <property type="entry name" value="RING"/>
    <property type="match status" value="1"/>
</dbReference>
<dbReference type="InterPro" id="IPR013083">
    <property type="entry name" value="Znf_RING/FYVE/PHD"/>
</dbReference>
<evidence type="ECO:0000256" key="5">
    <source>
        <dbReference type="ARBA" id="ARBA00022771"/>
    </source>
</evidence>
<dbReference type="GO" id="GO:0005737">
    <property type="term" value="C:cytoplasm"/>
    <property type="evidence" value="ECO:0007669"/>
    <property type="project" value="TreeGrafter"/>
</dbReference>
<keyword evidence="5 8" id="KW-0863">Zinc-finger</keyword>
<dbReference type="PROSITE" id="PS50089">
    <property type="entry name" value="ZF_RING_2"/>
    <property type="match status" value="1"/>
</dbReference>
<dbReference type="SUPFAM" id="SSF57850">
    <property type="entry name" value="RING/U-box"/>
    <property type="match status" value="1"/>
</dbReference>
<feature type="domain" description="RING-type" evidence="9">
    <location>
        <begin position="243"/>
        <end position="292"/>
    </location>
</feature>
<keyword evidence="6" id="KW-0833">Ubl conjugation pathway</keyword>
<evidence type="ECO:0000256" key="3">
    <source>
        <dbReference type="ARBA" id="ARBA00012483"/>
    </source>
</evidence>
<dbReference type="Proteomes" id="UP001345219">
    <property type="component" value="Chromosome 23"/>
</dbReference>
<sequence length="314" mass="35181">MSRPMTPDFGRIPTISVGPVSRETSTIITHLNVIPLDSTRLSTYYMALHQFMLSAKVRLNENDISEASSSEEEEDEEEDGLVLFQISYKNQSLTPVRPTVYGRKIKEECVNRTASTQFRRSELMDFDDSTETEEELTSLAADLVPDLWVEELGKQLVWLAREVGNRLNDGLATGPRLSAAPLLVEVDLITVMLAKSEECGPTLEDLESEARSRYPSVYVPATPSSIEELETFPADDLEDDDHCSICVEALDRTITESGGSSEEITKMPCSHEYHSSCILEWLKMNHVCPLCRFELPHYVLAIADPEITYNIASP</sequence>
<keyword evidence="11" id="KW-1185">Reference proteome</keyword>
<keyword evidence="4" id="KW-0479">Metal-binding</keyword>
<dbReference type="Pfam" id="PF12678">
    <property type="entry name" value="zf-rbx1"/>
    <property type="match status" value="1"/>
</dbReference>
<gene>
    <name evidence="10" type="ORF">SAY87_029951</name>
</gene>
<name>A0AAN7KE20_9MYRT</name>
<dbReference type="GO" id="GO:0061630">
    <property type="term" value="F:ubiquitin protein ligase activity"/>
    <property type="evidence" value="ECO:0007669"/>
    <property type="project" value="UniProtKB-EC"/>
</dbReference>
<accession>A0AAN7KE20</accession>
<comment type="catalytic activity">
    <reaction evidence="1">
        <text>S-ubiquitinyl-[E2 ubiquitin-conjugating enzyme]-L-cysteine + [acceptor protein]-L-lysine = [E2 ubiquitin-conjugating enzyme]-L-cysteine + N(6)-ubiquitinyl-[acceptor protein]-L-lysine.</text>
        <dbReference type="EC" id="2.3.2.27"/>
    </reaction>
</comment>
<dbReference type="CDD" id="cd16454">
    <property type="entry name" value="RING-H2_PA-TM-RING"/>
    <property type="match status" value="1"/>
</dbReference>
<dbReference type="GO" id="GO:0008270">
    <property type="term" value="F:zinc ion binding"/>
    <property type="evidence" value="ECO:0007669"/>
    <property type="project" value="UniProtKB-KW"/>
</dbReference>
<dbReference type="GO" id="GO:0016567">
    <property type="term" value="P:protein ubiquitination"/>
    <property type="evidence" value="ECO:0007669"/>
    <property type="project" value="TreeGrafter"/>
</dbReference>
<dbReference type="InterPro" id="IPR001841">
    <property type="entry name" value="Znf_RING"/>
</dbReference>
<evidence type="ECO:0000256" key="1">
    <source>
        <dbReference type="ARBA" id="ARBA00000900"/>
    </source>
</evidence>
<reference evidence="10 11" key="1">
    <citation type="journal article" date="2023" name="Hortic Res">
        <title>Pangenome of water caltrop reveals structural variations and asymmetric subgenome divergence after allopolyploidization.</title>
        <authorList>
            <person name="Zhang X."/>
            <person name="Chen Y."/>
            <person name="Wang L."/>
            <person name="Yuan Y."/>
            <person name="Fang M."/>
            <person name="Shi L."/>
            <person name="Lu R."/>
            <person name="Comes H.P."/>
            <person name="Ma Y."/>
            <person name="Chen Y."/>
            <person name="Huang G."/>
            <person name="Zhou Y."/>
            <person name="Zheng Z."/>
            <person name="Qiu Y."/>
        </authorList>
    </citation>
    <scope>NUCLEOTIDE SEQUENCE [LARGE SCALE GENOMIC DNA]</scope>
    <source>
        <tissue evidence="10">Roots</tissue>
    </source>
</reference>
<evidence type="ECO:0000259" key="9">
    <source>
        <dbReference type="PROSITE" id="PS50089"/>
    </source>
</evidence>
<proteinExistence type="predicted"/>
<evidence type="ECO:0000256" key="2">
    <source>
        <dbReference type="ARBA" id="ARBA00004906"/>
    </source>
</evidence>
<evidence type="ECO:0000256" key="4">
    <source>
        <dbReference type="ARBA" id="ARBA00022723"/>
    </source>
</evidence>
<dbReference type="PANTHER" id="PTHR15710:SF243">
    <property type="entry name" value="E3 UBIQUITIN-PROTEIN LIGASE PRAJA-2 ISOFORM X1"/>
    <property type="match status" value="1"/>
</dbReference>
<keyword evidence="7" id="KW-0862">Zinc</keyword>
<dbReference type="InterPro" id="IPR024766">
    <property type="entry name" value="Znf_RING_H2"/>
</dbReference>
<organism evidence="10 11">
    <name type="scientific">Trapa incisa</name>
    <dbReference type="NCBI Taxonomy" id="236973"/>
    <lineage>
        <taxon>Eukaryota</taxon>
        <taxon>Viridiplantae</taxon>
        <taxon>Streptophyta</taxon>
        <taxon>Embryophyta</taxon>
        <taxon>Tracheophyta</taxon>
        <taxon>Spermatophyta</taxon>
        <taxon>Magnoliopsida</taxon>
        <taxon>eudicotyledons</taxon>
        <taxon>Gunneridae</taxon>
        <taxon>Pentapetalae</taxon>
        <taxon>rosids</taxon>
        <taxon>malvids</taxon>
        <taxon>Myrtales</taxon>
        <taxon>Lythraceae</taxon>
        <taxon>Trapa</taxon>
    </lineage>
</organism>
<comment type="caution">
    <text evidence="10">The sequence shown here is derived from an EMBL/GenBank/DDBJ whole genome shotgun (WGS) entry which is preliminary data.</text>
</comment>
<comment type="pathway">
    <text evidence="2">Protein modification; protein ubiquitination.</text>
</comment>
<evidence type="ECO:0000313" key="10">
    <source>
        <dbReference type="EMBL" id="KAK4762067.1"/>
    </source>
</evidence>
<protein>
    <recommendedName>
        <fullName evidence="3">RING-type E3 ubiquitin transferase</fullName>
        <ecNumber evidence="3">2.3.2.27</ecNumber>
    </recommendedName>
</protein>
<evidence type="ECO:0000313" key="11">
    <source>
        <dbReference type="Proteomes" id="UP001345219"/>
    </source>
</evidence>
<evidence type="ECO:0000256" key="6">
    <source>
        <dbReference type="ARBA" id="ARBA00022786"/>
    </source>
</evidence>
<dbReference type="PANTHER" id="PTHR15710">
    <property type="entry name" value="E3 UBIQUITIN-PROTEIN LIGASE PRAJA"/>
    <property type="match status" value="1"/>
</dbReference>
<dbReference type="Gene3D" id="3.30.40.10">
    <property type="entry name" value="Zinc/RING finger domain, C3HC4 (zinc finger)"/>
    <property type="match status" value="1"/>
</dbReference>
<dbReference type="AlphaFoldDB" id="A0AAN7KE20"/>
<evidence type="ECO:0000256" key="8">
    <source>
        <dbReference type="PROSITE-ProRule" id="PRU00175"/>
    </source>
</evidence>
<evidence type="ECO:0000256" key="7">
    <source>
        <dbReference type="ARBA" id="ARBA00022833"/>
    </source>
</evidence>
<dbReference type="EC" id="2.3.2.27" evidence="3"/>